<comment type="caution">
    <text evidence="8">The sequence shown here is derived from an EMBL/GenBank/DDBJ whole genome shotgun (WGS) entry which is preliminary data.</text>
</comment>
<dbReference type="InterPro" id="IPR042193">
    <property type="entry name" value="FHIPEP_3"/>
</dbReference>
<keyword evidence="6 7" id="KW-0472">Membrane</keyword>
<feature type="transmembrane region" description="Helical" evidence="7">
    <location>
        <begin position="12"/>
        <end position="32"/>
    </location>
</feature>
<name>A0A1J5QFX9_9ZZZZ</name>
<keyword evidence="8" id="KW-0282">Flagellum</keyword>
<dbReference type="Pfam" id="PF00771">
    <property type="entry name" value="FHIPEP"/>
    <property type="match status" value="1"/>
</dbReference>
<evidence type="ECO:0000256" key="5">
    <source>
        <dbReference type="ARBA" id="ARBA00022989"/>
    </source>
</evidence>
<dbReference type="PROSITE" id="PS00994">
    <property type="entry name" value="FHIPEP"/>
    <property type="match status" value="1"/>
</dbReference>
<keyword evidence="8" id="KW-0966">Cell projection</keyword>
<evidence type="ECO:0000256" key="4">
    <source>
        <dbReference type="ARBA" id="ARBA00022692"/>
    </source>
</evidence>
<keyword evidence="3" id="KW-1003">Cell membrane</keyword>
<comment type="similarity">
    <text evidence="2">Belongs to the FHIPEP (flagella/HR/invasion proteins export pore) family.</text>
</comment>
<accession>A0A1J5QFX9</accession>
<dbReference type="NCBIfam" id="TIGR01398">
    <property type="entry name" value="FlhA"/>
    <property type="match status" value="1"/>
</dbReference>
<dbReference type="InterPro" id="IPR001712">
    <property type="entry name" value="T3SS_FHIPEP"/>
</dbReference>
<dbReference type="InterPro" id="IPR025505">
    <property type="entry name" value="FHIPEP_CS"/>
</dbReference>
<evidence type="ECO:0000256" key="7">
    <source>
        <dbReference type="SAM" id="Phobius"/>
    </source>
</evidence>
<keyword evidence="5 7" id="KW-1133">Transmembrane helix</keyword>
<evidence type="ECO:0000256" key="1">
    <source>
        <dbReference type="ARBA" id="ARBA00004651"/>
    </source>
</evidence>
<feature type="transmembrane region" description="Helical" evidence="7">
    <location>
        <begin position="243"/>
        <end position="263"/>
    </location>
</feature>
<reference evidence="8" key="1">
    <citation type="submission" date="2016-10" db="EMBL/GenBank/DDBJ databases">
        <title>Sequence of Gallionella enrichment culture.</title>
        <authorList>
            <person name="Poehlein A."/>
            <person name="Muehling M."/>
            <person name="Daniel R."/>
        </authorList>
    </citation>
    <scope>NUCLEOTIDE SEQUENCE</scope>
</reference>
<dbReference type="PIRSF" id="PIRSF005419">
    <property type="entry name" value="FlhA"/>
    <property type="match status" value="1"/>
</dbReference>
<feature type="transmembrane region" description="Helical" evidence="7">
    <location>
        <begin position="201"/>
        <end position="223"/>
    </location>
</feature>
<dbReference type="PANTHER" id="PTHR30161">
    <property type="entry name" value="FLAGELLAR EXPORT PROTEIN, MEMBRANE FLHA SUBUNIT-RELATED"/>
    <property type="match status" value="1"/>
</dbReference>
<dbReference type="GO" id="GO:0005886">
    <property type="term" value="C:plasma membrane"/>
    <property type="evidence" value="ECO:0007669"/>
    <property type="project" value="UniProtKB-SubCell"/>
</dbReference>
<dbReference type="PANTHER" id="PTHR30161:SF1">
    <property type="entry name" value="FLAGELLAR BIOSYNTHESIS PROTEIN FLHA-RELATED"/>
    <property type="match status" value="1"/>
</dbReference>
<dbReference type="Gene3D" id="3.40.30.60">
    <property type="entry name" value="FHIPEP family, domain 1"/>
    <property type="match status" value="1"/>
</dbReference>
<proteinExistence type="inferred from homology"/>
<protein>
    <submittedName>
        <fullName evidence="8">Flagellar biosynthesis protein FlhA</fullName>
    </submittedName>
</protein>
<feature type="transmembrane region" description="Helical" evidence="7">
    <location>
        <begin position="284"/>
        <end position="317"/>
    </location>
</feature>
<evidence type="ECO:0000313" key="8">
    <source>
        <dbReference type="EMBL" id="OIQ82449.1"/>
    </source>
</evidence>
<sequence>MAAMPSSRASMGALAAPLLIIMILGMMVLPIPPFLLDLLFTFNIALSMIVIMVSMYTVKPLDFAAFPTVLLLTTLLRLSLNVASSRVVLLEGHTGADAAGKVIEAFGHFLVGGNYAVGIVVFIILVIINFVVITKGAGRIAEVSARFTLDAMPGKQMAIDADLNAGLIGEDDARRRRTEIAEEAEFFGSMDGASKFVRGDAVAGILIMLINIIGGLAVGIFQHNLDFATAVNNYTLLTIGDGLVAQIPALIISTAAGIVVTRVGKAEDIGQQMIGQMFSNSRVLYITSGVLAALGLIPGMPHLAFLLLAGILGGMAYLIETRAQAVEAEEKMEAAIVPPTEVLEVGWDDVAPVDVLGLEVGYRIIPLVDRGQDGELLRRIRGIRKKFAQDMGFLVPAVHIRDNLELRPNAYRIALKGVEVGQGDAFVGQYLAINPGRVLGELSGTPTHDPTFGLPAVWVDADMREQAQSFGYTVVDASTVVATHLSNIIQSHAAELLGREETQQLLERIGKESPKLVEDLVPKVLPLGILQKVLQNLLQEGVHIRDMRSIIEVLADHAPRTQDADQLTAVVRAALGRAITQTLFPGSGEIQVIALAPKLENILMQATQTPGAEGPGLEPGLADQLLRGVNQSTENQEQIGMPAVLLVPAPMRSLMARFLRRSIPQLHVLSHAEVPDGRTIRVVATVGG</sequence>
<dbReference type="InterPro" id="IPR042194">
    <property type="entry name" value="FHIPEP_1"/>
</dbReference>
<gene>
    <name evidence="8" type="primary">flhA_11</name>
    <name evidence="8" type="ORF">GALL_357630</name>
</gene>
<feature type="transmembrane region" description="Helical" evidence="7">
    <location>
        <begin position="115"/>
        <end position="133"/>
    </location>
</feature>
<dbReference type="InterPro" id="IPR006301">
    <property type="entry name" value="FlhA"/>
</dbReference>
<dbReference type="AlphaFoldDB" id="A0A1J5QFX9"/>
<evidence type="ECO:0000256" key="6">
    <source>
        <dbReference type="ARBA" id="ARBA00023136"/>
    </source>
</evidence>
<dbReference type="EMBL" id="MLJW01000803">
    <property type="protein sequence ID" value="OIQ82449.1"/>
    <property type="molecule type" value="Genomic_DNA"/>
</dbReference>
<dbReference type="InterPro" id="IPR042196">
    <property type="entry name" value="FHIPEP_4"/>
</dbReference>
<keyword evidence="4 7" id="KW-0812">Transmembrane</keyword>
<feature type="transmembrane region" description="Helical" evidence="7">
    <location>
        <begin position="38"/>
        <end position="56"/>
    </location>
</feature>
<feature type="transmembrane region" description="Helical" evidence="7">
    <location>
        <begin position="63"/>
        <end position="80"/>
    </location>
</feature>
<dbReference type="GO" id="GO:0009306">
    <property type="term" value="P:protein secretion"/>
    <property type="evidence" value="ECO:0007669"/>
    <property type="project" value="InterPro"/>
</dbReference>
<dbReference type="Gene3D" id="3.40.50.12790">
    <property type="entry name" value="FHIPEP family, domain 4"/>
    <property type="match status" value="1"/>
</dbReference>
<organism evidence="8">
    <name type="scientific">mine drainage metagenome</name>
    <dbReference type="NCBI Taxonomy" id="410659"/>
    <lineage>
        <taxon>unclassified sequences</taxon>
        <taxon>metagenomes</taxon>
        <taxon>ecological metagenomes</taxon>
    </lineage>
</organism>
<keyword evidence="8" id="KW-0969">Cilium</keyword>
<evidence type="ECO:0000256" key="2">
    <source>
        <dbReference type="ARBA" id="ARBA00008835"/>
    </source>
</evidence>
<dbReference type="PRINTS" id="PR00949">
    <property type="entry name" value="TYPE3IMAPROT"/>
</dbReference>
<dbReference type="GO" id="GO:0044780">
    <property type="term" value="P:bacterial-type flagellum assembly"/>
    <property type="evidence" value="ECO:0007669"/>
    <property type="project" value="InterPro"/>
</dbReference>
<comment type="subcellular location">
    <subcellularLocation>
        <location evidence="1">Cell membrane</location>
        <topology evidence="1">Multi-pass membrane protein</topology>
    </subcellularLocation>
</comment>
<dbReference type="Gene3D" id="1.10.8.540">
    <property type="entry name" value="FHIPEP family, domain 3"/>
    <property type="match status" value="1"/>
</dbReference>
<evidence type="ECO:0000256" key="3">
    <source>
        <dbReference type="ARBA" id="ARBA00022475"/>
    </source>
</evidence>